<dbReference type="InterPro" id="IPR058240">
    <property type="entry name" value="rSAM_sf"/>
</dbReference>
<accession>A0A3D9LC56</accession>
<dbReference type="Proteomes" id="UP000256727">
    <property type="component" value="Unassembled WGS sequence"/>
</dbReference>
<dbReference type="SFLD" id="SFLDG01084">
    <property type="entry name" value="Uncharacterised_Radical_SAM_Su"/>
    <property type="match status" value="1"/>
</dbReference>
<dbReference type="PANTHER" id="PTHR43432">
    <property type="entry name" value="SLR0285 PROTEIN"/>
    <property type="match status" value="1"/>
</dbReference>
<evidence type="ECO:0000259" key="5">
    <source>
        <dbReference type="PROSITE" id="PS51918"/>
    </source>
</evidence>
<dbReference type="GO" id="GO:0046872">
    <property type="term" value="F:metal ion binding"/>
    <property type="evidence" value="ECO:0007669"/>
    <property type="project" value="UniProtKB-KW"/>
</dbReference>
<feature type="region of interest" description="Disordered" evidence="4">
    <location>
        <begin position="325"/>
        <end position="372"/>
    </location>
</feature>
<evidence type="ECO:0000256" key="3">
    <source>
        <dbReference type="ARBA" id="ARBA00023014"/>
    </source>
</evidence>
<feature type="compositionally biased region" description="Basic and acidic residues" evidence="4">
    <location>
        <begin position="325"/>
        <end position="336"/>
    </location>
</feature>
<evidence type="ECO:0000256" key="4">
    <source>
        <dbReference type="SAM" id="MobiDB-lite"/>
    </source>
</evidence>
<dbReference type="OrthoDB" id="9785699at2"/>
<dbReference type="SMART" id="SM00729">
    <property type="entry name" value="Elp3"/>
    <property type="match status" value="1"/>
</dbReference>
<name>A0A3D9LC56_9MICC</name>
<comment type="caution">
    <text evidence="6">The sequence shown here is derived from an EMBL/GenBank/DDBJ whole genome shotgun (WGS) entry which is preliminary data.</text>
</comment>
<dbReference type="AlphaFoldDB" id="A0A3D9LC56"/>
<feature type="compositionally biased region" description="Pro residues" evidence="4">
    <location>
        <begin position="362"/>
        <end position="372"/>
    </location>
</feature>
<dbReference type="Pfam" id="PF04055">
    <property type="entry name" value="Radical_SAM"/>
    <property type="match status" value="1"/>
</dbReference>
<evidence type="ECO:0000256" key="2">
    <source>
        <dbReference type="ARBA" id="ARBA00023004"/>
    </source>
</evidence>
<dbReference type="EMBL" id="QREH01000001">
    <property type="protein sequence ID" value="REE03450.1"/>
    <property type="molecule type" value="Genomic_DNA"/>
</dbReference>
<evidence type="ECO:0000256" key="1">
    <source>
        <dbReference type="ARBA" id="ARBA00022723"/>
    </source>
</evidence>
<proteinExistence type="predicted"/>
<reference evidence="6 7" key="1">
    <citation type="submission" date="2018-07" db="EMBL/GenBank/DDBJ databases">
        <title>Sequencing the genomes of 1000 actinobacteria strains.</title>
        <authorList>
            <person name="Klenk H.-P."/>
        </authorList>
    </citation>
    <scope>NUCLEOTIDE SEQUENCE [LARGE SCALE GENOMIC DNA]</scope>
    <source>
        <strain evidence="6 7">DSM 14442</strain>
    </source>
</reference>
<sequence>MRWEAQTLQAGDGIEQGDGGTPAAPAALLPLSGLQRSITTPEFADTTFHEVVAKSALNKVPDSSPMPFRWTVNPYRGCTHACRYCYARNTHEYLDFNAGTDFDQQIVVKVNTPEILRRELARPSWNRELVALGTNTDPYQRAEGRYRLMPGIITALADAGTPFSILTKGTLLGRDLDLLASASRQVPVQVSVSLAMLDTDLAHRVEPGTPTPAARLKLIEKLSSAGAQVTVMAMPLLPWLTDSDRQLEDLMTALAGAGAQSVLAGALHLRPGARQWYLQWIEEDHPDLLDGYRQLYGRSSYAPASYRKALGRRASDAARRHGLLHEGAHRLTRPDGDGPSPAAHRPGPGDHRAPAGTTGPAQPVPAPQPALF</sequence>
<feature type="domain" description="Radical SAM core" evidence="5">
    <location>
        <begin position="64"/>
        <end position="302"/>
    </location>
</feature>
<dbReference type="Gene3D" id="3.80.30.30">
    <property type="match status" value="1"/>
</dbReference>
<evidence type="ECO:0000313" key="6">
    <source>
        <dbReference type="EMBL" id="REE03450.1"/>
    </source>
</evidence>
<dbReference type="InterPro" id="IPR040086">
    <property type="entry name" value="MJ0683-like"/>
</dbReference>
<dbReference type="PANTHER" id="PTHR43432:SF3">
    <property type="entry name" value="SLR0285 PROTEIN"/>
    <property type="match status" value="1"/>
</dbReference>
<dbReference type="InterPro" id="IPR006638">
    <property type="entry name" value="Elp3/MiaA/NifB-like_rSAM"/>
</dbReference>
<dbReference type="PROSITE" id="PS51918">
    <property type="entry name" value="RADICAL_SAM"/>
    <property type="match status" value="1"/>
</dbReference>
<dbReference type="SFLD" id="SFLDS00029">
    <property type="entry name" value="Radical_SAM"/>
    <property type="match status" value="1"/>
</dbReference>
<dbReference type="GO" id="GO:0051536">
    <property type="term" value="F:iron-sulfur cluster binding"/>
    <property type="evidence" value="ECO:0007669"/>
    <property type="project" value="UniProtKB-KW"/>
</dbReference>
<dbReference type="SUPFAM" id="SSF102114">
    <property type="entry name" value="Radical SAM enzymes"/>
    <property type="match status" value="1"/>
</dbReference>
<keyword evidence="6" id="KW-0456">Lyase</keyword>
<dbReference type="GO" id="GO:0016829">
    <property type="term" value="F:lyase activity"/>
    <property type="evidence" value="ECO:0007669"/>
    <property type="project" value="UniProtKB-KW"/>
</dbReference>
<gene>
    <name evidence="6" type="ORF">C8E99_1261</name>
</gene>
<keyword evidence="1" id="KW-0479">Metal-binding</keyword>
<dbReference type="RefSeq" id="WP_115931563.1">
    <property type="nucleotide sequence ID" value="NZ_QREH01000001.1"/>
</dbReference>
<keyword evidence="7" id="KW-1185">Reference proteome</keyword>
<dbReference type="NCBIfam" id="NF038135">
    <property type="entry name" value="rSAM_Rv2578c"/>
    <property type="match status" value="1"/>
</dbReference>
<dbReference type="InterPro" id="IPR007197">
    <property type="entry name" value="rSAM"/>
</dbReference>
<organism evidence="6 7">
    <name type="scientific">Citricoccus muralis</name>
    <dbReference type="NCBI Taxonomy" id="169134"/>
    <lineage>
        <taxon>Bacteria</taxon>
        <taxon>Bacillati</taxon>
        <taxon>Actinomycetota</taxon>
        <taxon>Actinomycetes</taxon>
        <taxon>Micrococcales</taxon>
        <taxon>Micrococcaceae</taxon>
        <taxon>Citricoccus</taxon>
    </lineage>
</organism>
<keyword evidence="3" id="KW-0411">Iron-sulfur</keyword>
<keyword evidence="2" id="KW-0408">Iron</keyword>
<feature type="region of interest" description="Disordered" evidence="4">
    <location>
        <begin position="1"/>
        <end position="22"/>
    </location>
</feature>
<protein>
    <submittedName>
        <fullName evidence="6">DNA repair photolyase</fullName>
    </submittedName>
</protein>
<evidence type="ECO:0000313" key="7">
    <source>
        <dbReference type="Proteomes" id="UP000256727"/>
    </source>
</evidence>
<dbReference type="CDD" id="cd01335">
    <property type="entry name" value="Radical_SAM"/>
    <property type="match status" value="1"/>
</dbReference>